<feature type="compositionally biased region" description="Gly residues" evidence="4">
    <location>
        <begin position="124"/>
        <end position="135"/>
    </location>
</feature>
<feature type="compositionally biased region" description="Basic and acidic residues" evidence="4">
    <location>
        <begin position="137"/>
        <end position="152"/>
    </location>
</feature>
<organism evidence="6 7">
    <name type="scientific">Triparma retinervis</name>
    <dbReference type="NCBI Taxonomy" id="2557542"/>
    <lineage>
        <taxon>Eukaryota</taxon>
        <taxon>Sar</taxon>
        <taxon>Stramenopiles</taxon>
        <taxon>Ochrophyta</taxon>
        <taxon>Bolidophyceae</taxon>
        <taxon>Parmales</taxon>
        <taxon>Triparmaceae</taxon>
        <taxon>Triparma</taxon>
    </lineage>
</organism>
<dbReference type="EMBL" id="BRXZ01004272">
    <property type="protein sequence ID" value="GMH46327.1"/>
    <property type="molecule type" value="Genomic_DNA"/>
</dbReference>
<dbReference type="GO" id="GO:0016491">
    <property type="term" value="F:oxidoreductase activity"/>
    <property type="evidence" value="ECO:0007669"/>
    <property type="project" value="InterPro"/>
</dbReference>
<proteinExistence type="predicted"/>
<dbReference type="InterPro" id="IPR023753">
    <property type="entry name" value="FAD/NAD-binding_dom"/>
</dbReference>
<dbReference type="OrthoDB" id="202203at2759"/>
<feature type="domain" description="FAD/NAD(P)-binding" evidence="5">
    <location>
        <begin position="294"/>
        <end position="373"/>
    </location>
</feature>
<keyword evidence="7" id="KW-1185">Reference proteome</keyword>
<keyword evidence="3" id="KW-0274">FAD</keyword>
<evidence type="ECO:0000256" key="3">
    <source>
        <dbReference type="ARBA" id="ARBA00022827"/>
    </source>
</evidence>
<evidence type="ECO:0000256" key="4">
    <source>
        <dbReference type="SAM" id="MobiDB-lite"/>
    </source>
</evidence>
<evidence type="ECO:0000256" key="1">
    <source>
        <dbReference type="ARBA" id="ARBA00001974"/>
    </source>
</evidence>
<dbReference type="InterPro" id="IPR050260">
    <property type="entry name" value="FAD-bd_OxRdtase"/>
</dbReference>
<evidence type="ECO:0000256" key="2">
    <source>
        <dbReference type="ARBA" id="ARBA00022630"/>
    </source>
</evidence>
<reference evidence="6" key="1">
    <citation type="submission" date="2022-07" db="EMBL/GenBank/DDBJ databases">
        <title>Genome analysis of Parmales, a sister group of diatoms, reveals the evolutionary specialization of diatoms from phago-mixotrophs to photoautotrophs.</title>
        <authorList>
            <person name="Ban H."/>
            <person name="Sato S."/>
            <person name="Yoshikawa S."/>
            <person name="Kazumasa Y."/>
            <person name="Nakamura Y."/>
            <person name="Ichinomiya M."/>
            <person name="Saitoh K."/>
            <person name="Sato N."/>
            <person name="Blanc-Mathieu R."/>
            <person name="Endo H."/>
            <person name="Kuwata A."/>
            <person name="Ogata H."/>
        </authorList>
    </citation>
    <scope>NUCLEOTIDE SEQUENCE</scope>
</reference>
<comment type="caution">
    <text evidence="6">The sequence shown here is derived from an EMBL/GenBank/DDBJ whole genome shotgun (WGS) entry which is preliminary data.</text>
</comment>
<feature type="region of interest" description="Disordered" evidence="4">
    <location>
        <begin position="119"/>
        <end position="178"/>
    </location>
</feature>
<dbReference type="PANTHER" id="PTHR43429">
    <property type="entry name" value="PYRIDINE NUCLEOTIDE-DISULFIDE OXIDOREDUCTASE DOMAIN-CONTAINING"/>
    <property type="match status" value="1"/>
</dbReference>
<dbReference type="AlphaFoldDB" id="A0A9W6Z7R4"/>
<name>A0A9W6Z7R4_9STRA</name>
<sequence length="563" mass="60175">MLEIKYSKLCLAVGSSPTLGPFPPSLFASSPNFLHVIRDTSTVSSLRRLLTPPPTKTVAVVGNGGVAMEAVHALSSAGQLGPHASVEWVVRDKFVGHALLDATAAAFLLPNLAKRMVAPEEEGGGGSGTGTGGGPRDPSEAKAKKTNKETTRNAKRRKVEPPEPPPPHTPDVYGSAVGPNWFDKFRGAQGTGATKAADTIKNTMTFTNAKCACHSCGPGVFCMPDTSPAKERTAMREGDGEGSGQGERNLRIRYSSRVGAAVVDGSVSKSSDLSEAEEREMDQLIERLDRGGANGLLLTSGEFVKCDAVIVSCGVEPRAVLDRAVGPDLAIKRGKGGKVVVDKKMETSVEGIYAAGDCCEMEAFERESELFHQMDLWSQGRLQGQFAAHSMLGISDDLMSDFCFEMFGHATYFLNRRVVLLGLYNAQKLTKNPINGFVVTERGLLKEGGRNYERVAREGGGDGDDVELEEEGGGLEEVRPLEGVAVEKKVSELGGEIKILTRVTSEEYTKVVVKGGRIVGAMLVGESATLSDTIEQVMLSRINIDALGFDLLDDAIDIEDYFD</sequence>
<accession>A0A9W6Z7R4</accession>
<dbReference type="PANTHER" id="PTHR43429:SF2">
    <property type="entry name" value="PYRIDINE NUCLEOTIDE-DISULFIDE OXIDOREDUCTASE DOMAIN-CONTAINING PROTEIN 1"/>
    <property type="match status" value="1"/>
</dbReference>
<dbReference type="SUPFAM" id="SSF51905">
    <property type="entry name" value="FAD/NAD(P)-binding domain"/>
    <property type="match status" value="1"/>
</dbReference>
<protein>
    <recommendedName>
        <fullName evidence="5">FAD/NAD(P)-binding domain-containing protein</fullName>
    </recommendedName>
</protein>
<dbReference type="InterPro" id="IPR036188">
    <property type="entry name" value="FAD/NAD-bd_sf"/>
</dbReference>
<comment type="cofactor">
    <cofactor evidence="1">
        <name>FAD</name>
        <dbReference type="ChEBI" id="CHEBI:57692"/>
    </cofactor>
</comment>
<evidence type="ECO:0000313" key="7">
    <source>
        <dbReference type="Proteomes" id="UP001165082"/>
    </source>
</evidence>
<evidence type="ECO:0000313" key="6">
    <source>
        <dbReference type="EMBL" id="GMH46327.1"/>
    </source>
</evidence>
<evidence type="ECO:0000259" key="5">
    <source>
        <dbReference type="Pfam" id="PF07992"/>
    </source>
</evidence>
<dbReference type="PRINTS" id="PR00368">
    <property type="entry name" value="FADPNR"/>
</dbReference>
<keyword evidence="2" id="KW-0285">Flavoprotein</keyword>
<gene>
    <name evidence="6" type="ORF">TrRE_jg12566</name>
</gene>
<dbReference type="Pfam" id="PF07992">
    <property type="entry name" value="Pyr_redox_2"/>
    <property type="match status" value="1"/>
</dbReference>
<dbReference type="Proteomes" id="UP001165082">
    <property type="component" value="Unassembled WGS sequence"/>
</dbReference>
<feature type="region of interest" description="Disordered" evidence="4">
    <location>
        <begin position="231"/>
        <end position="250"/>
    </location>
</feature>
<dbReference type="Gene3D" id="3.50.50.60">
    <property type="entry name" value="FAD/NAD(P)-binding domain"/>
    <property type="match status" value="3"/>
</dbReference>